<dbReference type="PANTHER" id="PTHR11958">
    <property type="entry name" value="SODIUM/DICARBOXYLATE SYMPORTER-RELATED"/>
    <property type="match status" value="1"/>
</dbReference>
<evidence type="ECO:0000256" key="7">
    <source>
        <dbReference type="RuleBase" id="RU361216"/>
    </source>
</evidence>
<keyword evidence="3 7" id="KW-0813">Transport</keyword>
<evidence type="ECO:0000256" key="2">
    <source>
        <dbReference type="ARBA" id="ARBA00006148"/>
    </source>
</evidence>
<protein>
    <recommendedName>
        <fullName evidence="7">Amino acid transporter</fullName>
    </recommendedName>
</protein>
<dbReference type="Gene3D" id="1.10.3860.10">
    <property type="entry name" value="Sodium:dicarboxylate symporter"/>
    <property type="match status" value="1"/>
</dbReference>
<keyword evidence="6 7" id="KW-0472">Membrane</keyword>
<evidence type="ECO:0000313" key="8">
    <source>
        <dbReference type="EMBL" id="KAJ8876189.1"/>
    </source>
</evidence>
<evidence type="ECO:0000256" key="6">
    <source>
        <dbReference type="ARBA" id="ARBA00023136"/>
    </source>
</evidence>
<evidence type="ECO:0000313" key="9">
    <source>
        <dbReference type="Proteomes" id="UP001159363"/>
    </source>
</evidence>
<feature type="transmembrane region" description="Helical" evidence="7">
    <location>
        <begin position="56"/>
        <end position="80"/>
    </location>
</feature>
<dbReference type="PRINTS" id="PR00173">
    <property type="entry name" value="EDTRNSPORT"/>
</dbReference>
<dbReference type="EMBL" id="JARBHB010000009">
    <property type="protein sequence ID" value="KAJ8876189.1"/>
    <property type="molecule type" value="Genomic_DNA"/>
</dbReference>
<dbReference type="Pfam" id="PF00375">
    <property type="entry name" value="SDF"/>
    <property type="match status" value="1"/>
</dbReference>
<comment type="caution">
    <text evidence="8">The sequence shown here is derived from an EMBL/GenBank/DDBJ whole genome shotgun (WGS) entry which is preliminary data.</text>
</comment>
<keyword evidence="5 7" id="KW-1133">Transmembrane helix</keyword>
<accession>A0ABQ9GW34</accession>
<dbReference type="Proteomes" id="UP001159363">
    <property type="component" value="Chromosome 8"/>
</dbReference>
<dbReference type="SUPFAM" id="SSF118215">
    <property type="entry name" value="Proton glutamate symport protein"/>
    <property type="match status" value="1"/>
</dbReference>
<evidence type="ECO:0000256" key="4">
    <source>
        <dbReference type="ARBA" id="ARBA00022692"/>
    </source>
</evidence>
<keyword evidence="7" id="KW-0769">Symport</keyword>
<reference evidence="8 9" key="1">
    <citation type="submission" date="2023-02" db="EMBL/GenBank/DDBJ databases">
        <title>LHISI_Scaffold_Assembly.</title>
        <authorList>
            <person name="Stuart O.P."/>
            <person name="Cleave R."/>
            <person name="Magrath M.J.L."/>
            <person name="Mikheyev A.S."/>
        </authorList>
    </citation>
    <scope>NUCLEOTIDE SEQUENCE [LARGE SCALE GENOMIC DNA]</scope>
    <source>
        <strain evidence="8">Daus_M_001</strain>
        <tissue evidence="8">Leg muscle</tissue>
    </source>
</reference>
<dbReference type="InterPro" id="IPR050746">
    <property type="entry name" value="DAACS"/>
</dbReference>
<name>A0ABQ9GW34_9NEOP</name>
<dbReference type="InterPro" id="IPR036458">
    <property type="entry name" value="Na:dicarbo_symporter_sf"/>
</dbReference>
<comment type="caution">
    <text evidence="7">Lacks conserved residue(s) required for the propagation of feature annotation.</text>
</comment>
<dbReference type="PANTHER" id="PTHR11958:SF63">
    <property type="entry name" value="AMINO ACID TRANSPORTER"/>
    <property type="match status" value="1"/>
</dbReference>
<evidence type="ECO:0000256" key="1">
    <source>
        <dbReference type="ARBA" id="ARBA00004141"/>
    </source>
</evidence>
<gene>
    <name evidence="8" type="ORF">PR048_024098</name>
</gene>
<proteinExistence type="inferred from homology"/>
<dbReference type="InterPro" id="IPR001991">
    <property type="entry name" value="Na-dicarboxylate_symporter"/>
</dbReference>
<evidence type="ECO:0000256" key="3">
    <source>
        <dbReference type="ARBA" id="ARBA00022448"/>
    </source>
</evidence>
<keyword evidence="9" id="KW-1185">Reference proteome</keyword>
<comment type="subcellular location">
    <subcellularLocation>
        <location evidence="1 7">Membrane</location>
        <topology evidence="1 7">Multi-pass membrane protein</topology>
    </subcellularLocation>
</comment>
<evidence type="ECO:0000256" key="5">
    <source>
        <dbReference type="ARBA" id="ARBA00022989"/>
    </source>
</evidence>
<comment type="similarity">
    <text evidence="2 7">Belongs to the dicarboxylate/amino acid:cation symporter (DAACS) (TC 2.A.23) family.</text>
</comment>
<keyword evidence="4 7" id="KW-0812">Transmembrane</keyword>
<feature type="transmembrane region" description="Helical" evidence="7">
    <location>
        <begin position="92"/>
        <end position="115"/>
    </location>
</feature>
<sequence length="144" mass="15206">MAKIARKLAACCRHNLLTVMTVVGTLGGVLLGLALRHGAGRWNSRHVMYIAFPGDIFLQMLKSLILPLIVSSIVAAVGSLDLRLSGRIGARAVAYYCTTTVTAILLGIVLCASIRPGQGGSSESTASIDTRNITTVDTLLDLVR</sequence>
<organism evidence="8 9">
    <name type="scientific">Dryococelus australis</name>
    <dbReference type="NCBI Taxonomy" id="614101"/>
    <lineage>
        <taxon>Eukaryota</taxon>
        <taxon>Metazoa</taxon>
        <taxon>Ecdysozoa</taxon>
        <taxon>Arthropoda</taxon>
        <taxon>Hexapoda</taxon>
        <taxon>Insecta</taxon>
        <taxon>Pterygota</taxon>
        <taxon>Neoptera</taxon>
        <taxon>Polyneoptera</taxon>
        <taxon>Phasmatodea</taxon>
        <taxon>Verophasmatodea</taxon>
        <taxon>Anareolatae</taxon>
        <taxon>Phasmatidae</taxon>
        <taxon>Eurycanthinae</taxon>
        <taxon>Dryococelus</taxon>
    </lineage>
</organism>
<feature type="transmembrane region" description="Helical" evidence="7">
    <location>
        <begin position="16"/>
        <end position="36"/>
    </location>
</feature>